<feature type="region of interest" description="Disordered" evidence="1">
    <location>
        <begin position="1"/>
        <end position="78"/>
    </location>
</feature>
<gene>
    <name evidence="2" type="ORF">FW778_06400</name>
</gene>
<dbReference type="Proteomes" id="UP000326903">
    <property type="component" value="Unassembled WGS sequence"/>
</dbReference>
<feature type="compositionally biased region" description="Basic and acidic residues" evidence="1">
    <location>
        <begin position="52"/>
        <end position="66"/>
    </location>
</feature>
<comment type="caution">
    <text evidence="2">The sequence shown here is derived from an EMBL/GenBank/DDBJ whole genome shotgun (WGS) entry which is preliminary data.</text>
</comment>
<proteinExistence type="predicted"/>
<evidence type="ECO:0000313" key="2">
    <source>
        <dbReference type="EMBL" id="KAA9041648.1"/>
    </source>
</evidence>
<reference evidence="2 3" key="1">
    <citation type="submission" date="2019-09" db="EMBL/GenBank/DDBJ databases">
        <title>Draft genome sequence of Ginsengibacter sp. BR5-29.</title>
        <authorList>
            <person name="Im W.-T."/>
        </authorList>
    </citation>
    <scope>NUCLEOTIDE SEQUENCE [LARGE SCALE GENOMIC DNA]</scope>
    <source>
        <strain evidence="2 3">BR5-29</strain>
    </source>
</reference>
<sequence>MADREQITQPSMGSNELGTETSDTHLEGGVSAGSDTQLHLAAKAGNKHKKDKNVNDDEKVIKKSNGENEFIQANETDE</sequence>
<evidence type="ECO:0000313" key="3">
    <source>
        <dbReference type="Proteomes" id="UP000326903"/>
    </source>
</evidence>
<feature type="compositionally biased region" description="Polar residues" evidence="1">
    <location>
        <begin position="7"/>
        <end position="21"/>
    </location>
</feature>
<dbReference type="RefSeq" id="WP_150413768.1">
    <property type="nucleotide sequence ID" value="NZ_VYQF01000001.1"/>
</dbReference>
<dbReference type="EMBL" id="VYQF01000001">
    <property type="protein sequence ID" value="KAA9041648.1"/>
    <property type="molecule type" value="Genomic_DNA"/>
</dbReference>
<name>A0A5J5IM59_9BACT</name>
<keyword evidence="3" id="KW-1185">Reference proteome</keyword>
<dbReference type="AlphaFoldDB" id="A0A5J5IM59"/>
<accession>A0A5J5IM59</accession>
<evidence type="ECO:0000256" key="1">
    <source>
        <dbReference type="SAM" id="MobiDB-lite"/>
    </source>
</evidence>
<organism evidence="2 3">
    <name type="scientific">Ginsengibacter hankyongi</name>
    <dbReference type="NCBI Taxonomy" id="2607284"/>
    <lineage>
        <taxon>Bacteria</taxon>
        <taxon>Pseudomonadati</taxon>
        <taxon>Bacteroidota</taxon>
        <taxon>Chitinophagia</taxon>
        <taxon>Chitinophagales</taxon>
        <taxon>Chitinophagaceae</taxon>
        <taxon>Ginsengibacter</taxon>
    </lineage>
</organism>
<protein>
    <submittedName>
        <fullName evidence="2">Uncharacterized protein</fullName>
    </submittedName>
</protein>